<feature type="region of interest" description="Disordered" evidence="3">
    <location>
        <begin position="1"/>
        <end position="36"/>
    </location>
</feature>
<dbReference type="GO" id="GO:0006261">
    <property type="term" value="P:DNA-templated DNA replication"/>
    <property type="evidence" value="ECO:0007669"/>
    <property type="project" value="TreeGrafter"/>
</dbReference>
<dbReference type="Proteomes" id="UP001201163">
    <property type="component" value="Unassembled WGS sequence"/>
</dbReference>
<evidence type="ECO:0000256" key="3">
    <source>
        <dbReference type="SAM" id="MobiDB-lite"/>
    </source>
</evidence>
<name>A0AAD4LQ24_9AGAM</name>
<dbReference type="EMBL" id="JAKELL010000005">
    <property type="protein sequence ID" value="KAH8998563.1"/>
    <property type="molecule type" value="Genomic_DNA"/>
</dbReference>
<dbReference type="AlphaFoldDB" id="A0AAD4LQ24"/>
<evidence type="ECO:0000313" key="6">
    <source>
        <dbReference type="Proteomes" id="UP001201163"/>
    </source>
</evidence>
<dbReference type="PANTHER" id="PTHR10252:SF54">
    <property type="entry name" value="CHROMATIN ACCESSIBILITY COMPLEX PROTEIN 1"/>
    <property type="match status" value="1"/>
</dbReference>
<dbReference type="InterPro" id="IPR003958">
    <property type="entry name" value="CBFA_NFYB_domain"/>
</dbReference>
<sequence>MSDIHMEVDDAGQVDSSPGTPPPPPPEDESLNQPKGKTIAKPTVSLAREPGKSLLPISRVQKIMKADKELPIVAKEATFLISLATEEFIKRISEASHRIAHREKRVTVQQRDIASVARRADEFLFLEGKGSLFSWFDTAVRR</sequence>
<dbReference type="SUPFAM" id="SSF47113">
    <property type="entry name" value="Histone-fold"/>
    <property type="match status" value="1"/>
</dbReference>
<proteinExistence type="predicted"/>
<comment type="caution">
    <text evidence="5">The sequence shown here is derived from an EMBL/GenBank/DDBJ whole genome shotgun (WGS) entry which is preliminary data.</text>
</comment>
<accession>A0AAD4LQ24</accession>
<dbReference type="CDD" id="cd23645">
    <property type="entry name" value="HFD_Dpb3-like"/>
    <property type="match status" value="1"/>
</dbReference>
<dbReference type="Gene3D" id="1.10.20.10">
    <property type="entry name" value="Histone, subunit A"/>
    <property type="match status" value="1"/>
</dbReference>
<dbReference type="GO" id="GO:0008623">
    <property type="term" value="C:CHRAC"/>
    <property type="evidence" value="ECO:0007669"/>
    <property type="project" value="TreeGrafter"/>
</dbReference>
<feature type="domain" description="Transcription factor CBF/NF-Y/archaeal histone" evidence="4">
    <location>
        <begin position="55"/>
        <end position="115"/>
    </location>
</feature>
<evidence type="ECO:0000259" key="4">
    <source>
        <dbReference type="Pfam" id="PF00808"/>
    </source>
</evidence>
<evidence type="ECO:0000256" key="1">
    <source>
        <dbReference type="ARBA" id="ARBA00004123"/>
    </source>
</evidence>
<keyword evidence="6" id="KW-1185">Reference proteome</keyword>
<evidence type="ECO:0000256" key="2">
    <source>
        <dbReference type="ARBA" id="ARBA00023242"/>
    </source>
</evidence>
<dbReference type="Pfam" id="PF00808">
    <property type="entry name" value="CBFD_NFYB_HMF"/>
    <property type="match status" value="1"/>
</dbReference>
<dbReference type="InterPro" id="IPR050568">
    <property type="entry name" value="Transcr_DNA_Rep_Reg"/>
</dbReference>
<protein>
    <submittedName>
        <fullName evidence="5">Histone-fold-containing protein</fullName>
    </submittedName>
</protein>
<gene>
    <name evidence="5" type="ORF">EDB92DRAFT_1835924</name>
</gene>
<dbReference type="GO" id="GO:0046982">
    <property type="term" value="F:protein heterodimerization activity"/>
    <property type="evidence" value="ECO:0007669"/>
    <property type="project" value="InterPro"/>
</dbReference>
<comment type="subcellular location">
    <subcellularLocation>
        <location evidence="1">Nucleus</location>
    </subcellularLocation>
</comment>
<dbReference type="PANTHER" id="PTHR10252">
    <property type="entry name" value="HISTONE-LIKE TRANSCRIPTION FACTOR CCAAT-RELATED"/>
    <property type="match status" value="1"/>
</dbReference>
<evidence type="ECO:0000313" key="5">
    <source>
        <dbReference type="EMBL" id="KAH8998563.1"/>
    </source>
</evidence>
<reference evidence="5" key="1">
    <citation type="submission" date="2022-01" db="EMBL/GenBank/DDBJ databases">
        <title>Comparative genomics reveals a dynamic genome evolution in the ectomycorrhizal milk-cap (Lactarius) mushrooms.</title>
        <authorList>
            <consortium name="DOE Joint Genome Institute"/>
            <person name="Lebreton A."/>
            <person name="Tang N."/>
            <person name="Kuo A."/>
            <person name="LaButti K."/>
            <person name="Drula E."/>
            <person name="Barry K."/>
            <person name="Clum A."/>
            <person name="Lipzen A."/>
            <person name="Mousain D."/>
            <person name="Ng V."/>
            <person name="Wang R."/>
            <person name="Wang X."/>
            <person name="Dai Y."/>
            <person name="Henrissat B."/>
            <person name="Grigoriev I.V."/>
            <person name="Guerin-Laguette A."/>
            <person name="Yu F."/>
            <person name="Martin F.M."/>
        </authorList>
    </citation>
    <scope>NUCLEOTIDE SEQUENCE</scope>
    <source>
        <strain evidence="5">QP</strain>
    </source>
</reference>
<organism evidence="5 6">
    <name type="scientific">Lactarius akahatsu</name>
    <dbReference type="NCBI Taxonomy" id="416441"/>
    <lineage>
        <taxon>Eukaryota</taxon>
        <taxon>Fungi</taxon>
        <taxon>Dikarya</taxon>
        <taxon>Basidiomycota</taxon>
        <taxon>Agaricomycotina</taxon>
        <taxon>Agaricomycetes</taxon>
        <taxon>Russulales</taxon>
        <taxon>Russulaceae</taxon>
        <taxon>Lactarius</taxon>
    </lineage>
</organism>
<dbReference type="InterPro" id="IPR009072">
    <property type="entry name" value="Histone-fold"/>
</dbReference>
<keyword evidence="2" id="KW-0539">Nucleus</keyword>